<feature type="domain" description="Knr4/Smi1-like" evidence="1">
    <location>
        <begin position="46"/>
        <end position="165"/>
    </location>
</feature>
<evidence type="ECO:0000313" key="2">
    <source>
        <dbReference type="EMBL" id="GIH44357.1"/>
    </source>
</evidence>
<proteinExistence type="predicted"/>
<evidence type="ECO:0000313" key="3">
    <source>
        <dbReference type="Proteomes" id="UP000603904"/>
    </source>
</evidence>
<comment type="caution">
    <text evidence="2">The sequence shown here is derived from an EMBL/GenBank/DDBJ whole genome shotgun (WGS) entry which is preliminary data.</text>
</comment>
<organism evidence="2 3">
    <name type="scientific">Microbispora corallina</name>
    <dbReference type="NCBI Taxonomy" id="83302"/>
    <lineage>
        <taxon>Bacteria</taxon>
        <taxon>Bacillati</taxon>
        <taxon>Actinomycetota</taxon>
        <taxon>Actinomycetes</taxon>
        <taxon>Streptosporangiales</taxon>
        <taxon>Streptosporangiaceae</taxon>
        <taxon>Microbispora</taxon>
    </lineage>
</organism>
<dbReference type="Proteomes" id="UP000603904">
    <property type="component" value="Unassembled WGS sequence"/>
</dbReference>
<dbReference type="RefSeq" id="WP_204061356.1">
    <property type="nucleotide sequence ID" value="NZ_BAAAGP010000013.1"/>
</dbReference>
<sequence length="209" mass="23566">MGDERQSVRQVGWPDSWSSLSSAERVRAVAAAVADGTTAVAGQILGLTTEQIREVERDQPAPLPEAYRCFLLLLGGGAGHFMQGTDVYHPRILGLWSAAKELLEENASPFRLQETDRVISMHQGYQFDFLRGSGDDPEVWSYYEGGSPGNVPTATHERLTDWLRGIAAREISSWHRLTAFYREEQAKHAKDRCLYYYRINPDGTRTEEF</sequence>
<reference evidence="2 3" key="1">
    <citation type="submission" date="2021-01" db="EMBL/GenBank/DDBJ databases">
        <title>Whole genome shotgun sequence of Microbispora corallina NBRC 16416.</title>
        <authorList>
            <person name="Komaki H."/>
            <person name="Tamura T."/>
        </authorList>
    </citation>
    <scope>NUCLEOTIDE SEQUENCE [LARGE SCALE GENOMIC DNA]</scope>
    <source>
        <strain evidence="2 3">NBRC 16416</strain>
    </source>
</reference>
<gene>
    <name evidence="2" type="ORF">Mco01_73570</name>
</gene>
<name>A0ABQ4GBE2_9ACTN</name>
<dbReference type="Pfam" id="PF09346">
    <property type="entry name" value="SMI1_KNR4"/>
    <property type="match status" value="1"/>
</dbReference>
<dbReference type="SUPFAM" id="SSF160631">
    <property type="entry name" value="SMI1/KNR4-like"/>
    <property type="match status" value="1"/>
</dbReference>
<dbReference type="SMART" id="SM00860">
    <property type="entry name" value="SMI1_KNR4"/>
    <property type="match status" value="1"/>
</dbReference>
<protein>
    <recommendedName>
        <fullName evidence="1">Knr4/Smi1-like domain-containing protein</fullName>
    </recommendedName>
</protein>
<dbReference type="InterPro" id="IPR018958">
    <property type="entry name" value="Knr4/Smi1-like_dom"/>
</dbReference>
<accession>A0ABQ4GBE2</accession>
<evidence type="ECO:0000259" key="1">
    <source>
        <dbReference type="SMART" id="SM00860"/>
    </source>
</evidence>
<dbReference type="EMBL" id="BOOC01000057">
    <property type="protein sequence ID" value="GIH44357.1"/>
    <property type="molecule type" value="Genomic_DNA"/>
</dbReference>
<dbReference type="InterPro" id="IPR037883">
    <property type="entry name" value="Knr4/Smi1-like_sf"/>
</dbReference>
<keyword evidence="3" id="KW-1185">Reference proteome</keyword>